<dbReference type="CDD" id="cd06173">
    <property type="entry name" value="MFS_MefA_like"/>
    <property type="match status" value="1"/>
</dbReference>
<evidence type="ECO:0000256" key="1">
    <source>
        <dbReference type="ARBA" id="ARBA00004651"/>
    </source>
</evidence>
<gene>
    <name evidence="9" type="ORF">B0I32_11346</name>
</gene>
<evidence type="ECO:0000313" key="10">
    <source>
        <dbReference type="Proteomes" id="UP000238312"/>
    </source>
</evidence>
<feature type="transmembrane region" description="Helical" evidence="7">
    <location>
        <begin position="18"/>
        <end position="43"/>
    </location>
</feature>
<dbReference type="GO" id="GO:0022857">
    <property type="term" value="F:transmembrane transporter activity"/>
    <property type="evidence" value="ECO:0007669"/>
    <property type="project" value="InterPro"/>
</dbReference>
<dbReference type="SUPFAM" id="SSF103473">
    <property type="entry name" value="MFS general substrate transporter"/>
    <property type="match status" value="1"/>
</dbReference>
<dbReference type="PANTHER" id="PTHR23513">
    <property type="entry name" value="INTEGRAL MEMBRANE EFFLUX PROTEIN-RELATED"/>
    <property type="match status" value="1"/>
</dbReference>
<dbReference type="GO" id="GO:0005886">
    <property type="term" value="C:plasma membrane"/>
    <property type="evidence" value="ECO:0007669"/>
    <property type="project" value="UniProtKB-SubCell"/>
</dbReference>
<dbReference type="InterPro" id="IPR020846">
    <property type="entry name" value="MFS_dom"/>
</dbReference>
<feature type="transmembrane region" description="Helical" evidence="7">
    <location>
        <begin position="231"/>
        <end position="254"/>
    </location>
</feature>
<evidence type="ECO:0000256" key="6">
    <source>
        <dbReference type="ARBA" id="ARBA00023136"/>
    </source>
</evidence>
<feature type="domain" description="Major facilitator superfamily (MFS) profile" evidence="8">
    <location>
        <begin position="228"/>
        <end position="416"/>
    </location>
</feature>
<keyword evidence="2" id="KW-0813">Transport</keyword>
<sequence length="416" mass="43238">MTLNQENSAGASLVRRPFITLLAANALSTTGNMLSILAVPWFVLDTTGSAALTGLAAFAMTFPIVISAAFGGTLVDWLGFRVTSVLSDLVSGLLVLALPVLFLTGGLSYPLLLVLLFLRWTASTPGETARKAMLPDLAALAGVPIERATAAYDGVYRGSAMVGAPLAGVLILWLGPSLPLFVDGVTFLLSALLVAGGVPRVVQRERERGGYLDGLRAGLAFLWRDRLQLSATAMIVVVNLLDTGVTQVLLALYARDVVGDPRAFGLLTGALGAGAVAGTVVYGAVGSRLPMRLTYGLCFLVAGVPRVLVLALDAPFFVAMAVTALSGFAAGAINPILGILQYARIPVRMRARVIGAMTAAAYAGMPVGGLLAGALSTLTSLGTTLLAFTVVYVLISVPPFVLRTWRELDRGRPADA</sequence>
<feature type="transmembrane region" description="Helical" evidence="7">
    <location>
        <begin position="352"/>
        <end position="375"/>
    </location>
</feature>
<feature type="transmembrane region" description="Helical" evidence="7">
    <location>
        <begin position="266"/>
        <end position="286"/>
    </location>
</feature>
<dbReference type="AlphaFoldDB" id="A0A2T0MTR5"/>
<evidence type="ECO:0000256" key="2">
    <source>
        <dbReference type="ARBA" id="ARBA00022448"/>
    </source>
</evidence>
<feature type="transmembrane region" description="Helical" evidence="7">
    <location>
        <begin position="90"/>
        <end position="118"/>
    </location>
</feature>
<keyword evidence="10" id="KW-1185">Reference proteome</keyword>
<organism evidence="9 10">
    <name type="scientific">Nonomuraea fuscirosea</name>
    <dbReference type="NCBI Taxonomy" id="1291556"/>
    <lineage>
        <taxon>Bacteria</taxon>
        <taxon>Bacillati</taxon>
        <taxon>Actinomycetota</taxon>
        <taxon>Actinomycetes</taxon>
        <taxon>Streptosporangiales</taxon>
        <taxon>Streptosporangiaceae</taxon>
        <taxon>Nonomuraea</taxon>
    </lineage>
</organism>
<keyword evidence="5 7" id="KW-1133">Transmembrane helix</keyword>
<feature type="transmembrane region" description="Helical" evidence="7">
    <location>
        <begin position="318"/>
        <end position="340"/>
    </location>
</feature>
<comment type="caution">
    <text evidence="9">The sequence shown here is derived from an EMBL/GenBank/DDBJ whole genome shotgun (WGS) entry which is preliminary data.</text>
</comment>
<protein>
    <submittedName>
        <fullName evidence="9">Transmembrane secretion effector</fullName>
    </submittedName>
</protein>
<dbReference type="PANTHER" id="PTHR23513:SF6">
    <property type="entry name" value="MAJOR FACILITATOR SUPERFAMILY ASSOCIATED DOMAIN-CONTAINING PROTEIN"/>
    <property type="match status" value="1"/>
</dbReference>
<reference evidence="9 10" key="1">
    <citation type="submission" date="2018-03" db="EMBL/GenBank/DDBJ databases">
        <title>Genomic Encyclopedia of Type Strains, Phase III (KMG-III): the genomes of soil and plant-associated and newly described type strains.</title>
        <authorList>
            <person name="Whitman W."/>
        </authorList>
    </citation>
    <scope>NUCLEOTIDE SEQUENCE [LARGE SCALE GENOMIC DNA]</scope>
    <source>
        <strain evidence="9 10">CGMCC 4.7104</strain>
    </source>
</reference>
<evidence type="ECO:0000313" key="9">
    <source>
        <dbReference type="EMBL" id="PRX62094.1"/>
    </source>
</evidence>
<evidence type="ECO:0000259" key="8">
    <source>
        <dbReference type="PROSITE" id="PS50850"/>
    </source>
</evidence>
<feature type="transmembrane region" description="Helical" evidence="7">
    <location>
        <begin position="180"/>
        <end position="198"/>
    </location>
</feature>
<dbReference type="EMBL" id="PVNG01000013">
    <property type="protein sequence ID" value="PRX62094.1"/>
    <property type="molecule type" value="Genomic_DNA"/>
</dbReference>
<comment type="subcellular location">
    <subcellularLocation>
        <location evidence="1">Cell membrane</location>
        <topology evidence="1">Multi-pass membrane protein</topology>
    </subcellularLocation>
</comment>
<dbReference type="Proteomes" id="UP000238312">
    <property type="component" value="Unassembled WGS sequence"/>
</dbReference>
<feature type="transmembrane region" description="Helical" evidence="7">
    <location>
        <begin position="50"/>
        <end position="70"/>
    </location>
</feature>
<evidence type="ECO:0000256" key="3">
    <source>
        <dbReference type="ARBA" id="ARBA00022475"/>
    </source>
</evidence>
<evidence type="ECO:0000256" key="4">
    <source>
        <dbReference type="ARBA" id="ARBA00022692"/>
    </source>
</evidence>
<feature type="transmembrane region" description="Helical" evidence="7">
    <location>
        <begin position="293"/>
        <end position="312"/>
    </location>
</feature>
<keyword evidence="6 7" id="KW-0472">Membrane</keyword>
<dbReference type="PROSITE" id="PS50850">
    <property type="entry name" value="MFS"/>
    <property type="match status" value="1"/>
</dbReference>
<dbReference type="Gene3D" id="1.20.1250.20">
    <property type="entry name" value="MFS general substrate transporter like domains"/>
    <property type="match status" value="1"/>
</dbReference>
<name>A0A2T0MTR5_9ACTN</name>
<accession>A0A2T0MTR5</accession>
<keyword evidence="3" id="KW-1003">Cell membrane</keyword>
<dbReference type="Pfam" id="PF05977">
    <property type="entry name" value="MFS_3"/>
    <property type="match status" value="1"/>
</dbReference>
<dbReference type="InterPro" id="IPR010290">
    <property type="entry name" value="TM_effector"/>
</dbReference>
<evidence type="ECO:0000256" key="5">
    <source>
        <dbReference type="ARBA" id="ARBA00022989"/>
    </source>
</evidence>
<feature type="transmembrane region" description="Helical" evidence="7">
    <location>
        <begin position="381"/>
        <end position="402"/>
    </location>
</feature>
<dbReference type="OrthoDB" id="9793136at2"/>
<evidence type="ECO:0000256" key="7">
    <source>
        <dbReference type="SAM" id="Phobius"/>
    </source>
</evidence>
<dbReference type="InterPro" id="IPR036259">
    <property type="entry name" value="MFS_trans_sf"/>
</dbReference>
<proteinExistence type="predicted"/>
<keyword evidence="4 7" id="KW-0812">Transmembrane</keyword>